<evidence type="ECO:0000313" key="3">
    <source>
        <dbReference type="Proteomes" id="UP000516072"/>
    </source>
</evidence>
<evidence type="ECO:0000313" key="2">
    <source>
        <dbReference type="EMBL" id="CAB1275995.1"/>
    </source>
</evidence>
<keyword evidence="1" id="KW-0812">Transmembrane</keyword>
<dbReference type="Proteomes" id="UP000516072">
    <property type="component" value="Chromosome"/>
</dbReference>
<proteinExistence type="predicted"/>
<keyword evidence="1" id="KW-0472">Membrane</keyword>
<feature type="transmembrane region" description="Helical" evidence="1">
    <location>
        <begin position="16"/>
        <end position="39"/>
    </location>
</feature>
<sequence>MLTVKVLVALSYLPVFFYQIISFTTALFPMQVATFVALAL</sequence>
<keyword evidence="1" id="KW-1133">Transmembrane helix</keyword>
<gene>
    <name evidence="2" type="ORF">NSCAC_0946</name>
</gene>
<evidence type="ECO:0000256" key="1">
    <source>
        <dbReference type="SAM" id="Phobius"/>
    </source>
</evidence>
<dbReference type="KEGG" id="ntg:NSCAC_0946"/>
<dbReference type="AlphaFoldDB" id="A0A7G1Q9Z4"/>
<reference evidence="2 3" key="1">
    <citation type="submission" date="2020-03" db="EMBL/GenBank/DDBJ databases">
        <authorList>
            <person name="Picone N."/>
        </authorList>
    </citation>
    <scope>NUCLEOTIDE SEQUENCE [LARGE SCALE GENOMIC DNA]</scope>
    <source>
        <strain evidence="2">NSCAC1</strain>
    </source>
</reference>
<organism evidence="2 3">
    <name type="scientific">Candidatus Nitrosacidococcus tergens</name>
    <dbReference type="NCBI Taxonomy" id="553981"/>
    <lineage>
        <taxon>Bacteria</taxon>
        <taxon>Pseudomonadati</taxon>
        <taxon>Pseudomonadota</taxon>
        <taxon>Gammaproteobacteria</taxon>
        <taxon>Chromatiales</taxon>
        <taxon>Chromatiaceae</taxon>
        <taxon>Candidatus Nitrosacidococcus</taxon>
    </lineage>
</organism>
<keyword evidence="3" id="KW-1185">Reference proteome</keyword>
<dbReference type="EMBL" id="LR778175">
    <property type="protein sequence ID" value="CAB1275995.1"/>
    <property type="molecule type" value="Genomic_DNA"/>
</dbReference>
<name>A0A7G1Q9Z4_9GAMM</name>
<protein>
    <submittedName>
        <fullName evidence="2">Uncharacterized protein</fullName>
    </submittedName>
</protein>
<accession>A0A7G1Q9Z4</accession>